<feature type="compositionally biased region" description="Gly residues" evidence="1">
    <location>
        <begin position="238"/>
        <end position="258"/>
    </location>
</feature>
<feature type="compositionally biased region" description="Polar residues" evidence="1">
    <location>
        <begin position="1929"/>
        <end position="1948"/>
    </location>
</feature>
<feature type="compositionally biased region" description="Polar residues" evidence="1">
    <location>
        <begin position="1"/>
        <end position="15"/>
    </location>
</feature>
<feature type="compositionally biased region" description="Basic and acidic residues" evidence="1">
    <location>
        <begin position="2168"/>
        <end position="2187"/>
    </location>
</feature>
<feature type="compositionally biased region" description="Acidic residues" evidence="1">
    <location>
        <begin position="470"/>
        <end position="485"/>
    </location>
</feature>
<feature type="compositionally biased region" description="Basic and acidic residues" evidence="1">
    <location>
        <begin position="1120"/>
        <end position="1132"/>
    </location>
</feature>
<protein>
    <submittedName>
        <fullName evidence="2">Uncharacterized protein</fullName>
    </submittedName>
</protein>
<feature type="compositionally biased region" description="Polar residues" evidence="1">
    <location>
        <begin position="920"/>
        <end position="932"/>
    </location>
</feature>
<evidence type="ECO:0000313" key="2">
    <source>
        <dbReference type="EMBL" id="KAF9550493.1"/>
    </source>
</evidence>
<feature type="region of interest" description="Disordered" evidence="1">
    <location>
        <begin position="1398"/>
        <end position="1464"/>
    </location>
</feature>
<feature type="compositionally biased region" description="Low complexity" evidence="1">
    <location>
        <begin position="35"/>
        <end position="85"/>
    </location>
</feature>
<feature type="compositionally biased region" description="Polar residues" evidence="1">
    <location>
        <begin position="1354"/>
        <end position="1366"/>
    </location>
</feature>
<feature type="compositionally biased region" description="Low complexity" evidence="1">
    <location>
        <begin position="1451"/>
        <end position="1464"/>
    </location>
</feature>
<feature type="compositionally biased region" description="Polar residues" evidence="1">
    <location>
        <begin position="2283"/>
        <end position="2292"/>
    </location>
</feature>
<dbReference type="Proteomes" id="UP000723463">
    <property type="component" value="Unassembled WGS sequence"/>
</dbReference>
<feature type="compositionally biased region" description="Low complexity" evidence="1">
    <location>
        <begin position="809"/>
        <end position="827"/>
    </location>
</feature>
<feature type="compositionally biased region" description="Polar residues" evidence="1">
    <location>
        <begin position="1677"/>
        <end position="1698"/>
    </location>
</feature>
<feature type="compositionally biased region" description="Polar residues" evidence="1">
    <location>
        <begin position="1405"/>
        <end position="1415"/>
    </location>
</feature>
<feature type="compositionally biased region" description="Low complexity" evidence="1">
    <location>
        <begin position="592"/>
        <end position="613"/>
    </location>
</feature>
<feature type="compositionally biased region" description="Low complexity" evidence="1">
    <location>
        <begin position="108"/>
        <end position="173"/>
    </location>
</feature>
<feature type="region of interest" description="Disordered" evidence="1">
    <location>
        <begin position="1614"/>
        <end position="1635"/>
    </location>
</feature>
<feature type="compositionally biased region" description="Basic and acidic residues" evidence="1">
    <location>
        <begin position="448"/>
        <end position="465"/>
    </location>
</feature>
<feature type="compositionally biased region" description="Basic and acidic residues" evidence="1">
    <location>
        <begin position="950"/>
        <end position="961"/>
    </location>
</feature>
<feature type="region of interest" description="Disordered" evidence="1">
    <location>
        <begin position="1097"/>
        <end position="1154"/>
    </location>
</feature>
<feature type="compositionally biased region" description="Basic residues" evidence="1">
    <location>
        <begin position="492"/>
        <end position="503"/>
    </location>
</feature>
<feature type="compositionally biased region" description="Pro residues" evidence="1">
    <location>
        <begin position="217"/>
        <end position="231"/>
    </location>
</feature>
<evidence type="ECO:0000313" key="3">
    <source>
        <dbReference type="Proteomes" id="UP000723463"/>
    </source>
</evidence>
<feature type="compositionally biased region" description="Pro residues" evidence="1">
    <location>
        <begin position="2324"/>
        <end position="2334"/>
    </location>
</feature>
<feature type="region of interest" description="Disordered" evidence="1">
    <location>
        <begin position="920"/>
        <end position="1083"/>
    </location>
</feature>
<organism evidence="2 3">
    <name type="scientific">Mortierella hygrophila</name>
    <dbReference type="NCBI Taxonomy" id="979708"/>
    <lineage>
        <taxon>Eukaryota</taxon>
        <taxon>Fungi</taxon>
        <taxon>Fungi incertae sedis</taxon>
        <taxon>Mucoromycota</taxon>
        <taxon>Mortierellomycotina</taxon>
        <taxon>Mortierellomycetes</taxon>
        <taxon>Mortierellales</taxon>
        <taxon>Mortierellaceae</taxon>
        <taxon>Mortierella</taxon>
    </lineage>
</organism>
<feature type="compositionally biased region" description="Low complexity" evidence="1">
    <location>
        <begin position="278"/>
        <end position="293"/>
    </location>
</feature>
<feature type="region of interest" description="Disordered" evidence="1">
    <location>
        <begin position="1802"/>
        <end position="1831"/>
    </location>
</feature>
<feature type="region of interest" description="Disordered" evidence="1">
    <location>
        <begin position="1559"/>
        <end position="1578"/>
    </location>
</feature>
<gene>
    <name evidence="2" type="ORF">EC957_000167</name>
</gene>
<feature type="compositionally biased region" description="Polar residues" evidence="1">
    <location>
        <begin position="1024"/>
        <end position="1037"/>
    </location>
</feature>
<feature type="compositionally biased region" description="Pro residues" evidence="1">
    <location>
        <begin position="294"/>
        <end position="309"/>
    </location>
</feature>
<keyword evidence="3" id="KW-1185">Reference proteome</keyword>
<feature type="compositionally biased region" description="Basic and acidic residues" evidence="1">
    <location>
        <begin position="2415"/>
        <end position="2430"/>
    </location>
</feature>
<feature type="compositionally biased region" description="Gly residues" evidence="1">
    <location>
        <begin position="181"/>
        <end position="198"/>
    </location>
</feature>
<feature type="compositionally biased region" description="Basic and acidic residues" evidence="1">
    <location>
        <begin position="504"/>
        <end position="515"/>
    </location>
</feature>
<feature type="compositionally biased region" description="Polar residues" evidence="1">
    <location>
        <begin position="410"/>
        <end position="436"/>
    </location>
</feature>
<feature type="compositionally biased region" description="Low complexity" evidence="1">
    <location>
        <begin position="876"/>
        <end position="888"/>
    </location>
</feature>
<feature type="compositionally biased region" description="Acidic residues" evidence="1">
    <location>
        <begin position="2157"/>
        <end position="2167"/>
    </location>
</feature>
<feature type="compositionally biased region" description="Acidic residues" evidence="1">
    <location>
        <begin position="703"/>
        <end position="712"/>
    </location>
</feature>
<feature type="compositionally biased region" description="Low complexity" evidence="1">
    <location>
        <begin position="834"/>
        <end position="844"/>
    </location>
</feature>
<feature type="compositionally biased region" description="Polar residues" evidence="1">
    <location>
        <begin position="1097"/>
        <end position="1114"/>
    </location>
</feature>
<dbReference type="EMBL" id="JAAAXW010000010">
    <property type="protein sequence ID" value="KAF9550493.1"/>
    <property type="molecule type" value="Genomic_DNA"/>
</dbReference>
<feature type="region of interest" description="Disordered" evidence="1">
    <location>
        <begin position="1188"/>
        <end position="1384"/>
    </location>
</feature>
<feature type="compositionally biased region" description="Basic and acidic residues" evidence="1">
    <location>
        <begin position="2129"/>
        <end position="2149"/>
    </location>
</feature>
<feature type="compositionally biased region" description="Acidic residues" evidence="1">
    <location>
        <begin position="1003"/>
        <end position="1021"/>
    </location>
</feature>
<comment type="caution">
    <text evidence="2">The sequence shown here is derived from an EMBL/GenBank/DDBJ whole genome shotgun (WGS) entry which is preliminary data.</text>
</comment>
<feature type="compositionally biased region" description="Basic and acidic residues" evidence="1">
    <location>
        <begin position="1225"/>
        <end position="1234"/>
    </location>
</feature>
<feature type="compositionally biased region" description="Low complexity" evidence="1">
    <location>
        <begin position="329"/>
        <end position="348"/>
    </location>
</feature>
<feature type="compositionally biased region" description="Low complexity" evidence="1">
    <location>
        <begin position="2305"/>
        <end position="2315"/>
    </location>
</feature>
<feature type="compositionally biased region" description="Low complexity" evidence="1">
    <location>
        <begin position="1667"/>
        <end position="1676"/>
    </location>
</feature>
<feature type="compositionally biased region" description="Polar residues" evidence="1">
    <location>
        <begin position="1047"/>
        <end position="1068"/>
    </location>
</feature>
<feature type="compositionally biased region" description="Polar residues" evidence="1">
    <location>
        <begin position="1968"/>
        <end position="1984"/>
    </location>
</feature>
<feature type="region of interest" description="Disordered" evidence="1">
    <location>
        <begin position="1"/>
        <end position="528"/>
    </location>
</feature>
<feature type="region of interest" description="Disordered" evidence="1">
    <location>
        <begin position="793"/>
        <end position="846"/>
    </location>
</feature>
<feature type="compositionally biased region" description="Low complexity" evidence="1">
    <location>
        <begin position="2201"/>
        <end position="2210"/>
    </location>
</feature>
<feature type="compositionally biased region" description="Low complexity" evidence="1">
    <location>
        <begin position="1736"/>
        <end position="1749"/>
    </location>
</feature>
<feature type="region of interest" description="Disordered" evidence="1">
    <location>
        <begin position="1854"/>
        <end position="1988"/>
    </location>
</feature>
<feature type="compositionally biased region" description="Polar residues" evidence="1">
    <location>
        <begin position="1291"/>
        <end position="1304"/>
    </location>
</feature>
<feature type="compositionally biased region" description="Polar residues" evidence="1">
    <location>
        <begin position="633"/>
        <end position="649"/>
    </location>
</feature>
<feature type="region of interest" description="Disordered" evidence="1">
    <location>
        <begin position="2405"/>
        <end position="2430"/>
    </location>
</feature>
<feature type="compositionally biased region" description="Low complexity" evidence="1">
    <location>
        <begin position="621"/>
        <end position="632"/>
    </location>
</feature>
<feature type="region of interest" description="Disordered" evidence="1">
    <location>
        <begin position="2122"/>
        <end position="2375"/>
    </location>
</feature>
<feature type="compositionally biased region" description="Low complexity" evidence="1">
    <location>
        <begin position="261"/>
        <end position="271"/>
    </location>
</feature>
<accession>A0A9P6FG39</accession>
<feature type="compositionally biased region" description="Low complexity" evidence="1">
    <location>
        <begin position="1717"/>
        <end position="1728"/>
    </location>
</feature>
<feature type="region of interest" description="Disordered" evidence="1">
    <location>
        <begin position="694"/>
        <end position="774"/>
    </location>
</feature>
<name>A0A9P6FG39_9FUNG</name>
<feature type="compositionally biased region" description="Polar residues" evidence="1">
    <location>
        <begin position="2220"/>
        <end position="2238"/>
    </location>
</feature>
<reference evidence="2" key="1">
    <citation type="journal article" date="2020" name="Fungal Divers.">
        <title>Resolving the Mortierellaceae phylogeny through synthesis of multi-gene phylogenetics and phylogenomics.</title>
        <authorList>
            <person name="Vandepol N."/>
            <person name="Liber J."/>
            <person name="Desiro A."/>
            <person name="Na H."/>
            <person name="Kennedy M."/>
            <person name="Barry K."/>
            <person name="Grigoriev I.V."/>
            <person name="Miller A.N."/>
            <person name="O'Donnell K."/>
            <person name="Stajich J.E."/>
            <person name="Bonito G."/>
        </authorList>
    </citation>
    <scope>NUCLEOTIDE SEQUENCE</scope>
    <source>
        <strain evidence="2">NRRL 2591</strain>
    </source>
</reference>
<feature type="region of interest" description="Disordered" evidence="1">
    <location>
        <begin position="1661"/>
        <end position="1760"/>
    </location>
</feature>
<evidence type="ECO:0000256" key="1">
    <source>
        <dbReference type="SAM" id="MobiDB-lite"/>
    </source>
</evidence>
<feature type="region of interest" description="Disordered" evidence="1">
    <location>
        <begin position="571"/>
        <end position="655"/>
    </location>
</feature>
<feature type="compositionally biased region" description="Low complexity" evidence="1">
    <location>
        <begin position="2359"/>
        <end position="2373"/>
    </location>
</feature>
<sequence length="2430" mass="261791">MAANTPQLNASTTPTKPADPAIIAAVSPAFHRPTQPLSRQPSQQQQQQASHPQQPQQQNQLPASPYTRASQQQQQPSHISSFIPSADPKRLALRPRSGTTNEPPPSMVQPSQQSVPHSHQQQQQQQHLPQPQLSQLPQQQQQQLQTPRKLQQPIPQQSPQSLKPLSSPQQSTLPPQPQQSNGGGGAAAGGGGGDGGGNASASGSIGVLAKTTSSELPPRPQLSPSPRPPTRPVNIPGSGNGQGLRHGPGMSPGQGPVRGGSPLASPSSPRSSLPPPVASAASPSIPVAFSPATPAAPAPKSRPAPPTLPPARAHGIHARPLVRPPSTLTSTTPAVTGGSPSSTSTSSPSHPPFDTAPRPKSGPAPVAVANPGTPSPRPRDPLFPALQAPQQSHQPRQQRQSGLSSLRSPTDATGQSRPTLPSGQLSSKSLLTTTIDAQIPQPVTVLPEVHKKTTPERQENTDHIGPEAYPEGEESDDDDVDDDESTLGKGHDRSKKSRQRKVRKSLEKLTRLSMDKKRRSRQVKSLTTIAPTVSTSTIEFTAKADPAVQTPKRQSLWASLFGNGKTELRPAMADSLVRNNGSTQSLGPLTTPSQHPQQPSSSSITNSPVSPCSEKSPSDTSSNISGSEAASSRQSPAQSEVSQGNSQADSAALVDDISEVNVVRHDRSRTLPGILPQWDSGILWSLSRALNNKRTEAPPLDSDSSDDSDDGSLETADVLPESESRESIGSRDTVTEDSASTNEESEFVDAESNAPEAEVVQRSPSLPAPAALSIRTQVPRERVIIAEAQVQIGNDLDDEDPFTDSHALSAASPSVTSSTSSKSHPSVLGGTPNSSPSPSLSPLSYLTGAAASGSTWSLQGSRQSLMKMIFKSRNDTTSSPASETSSPADVLPDWPQPKSDGLAGSSSPLTQIRADLFSDFESNGDISLSTEVQSKDTKRRSFVLPGAFPGEERPSQDEPRMSESGYVQEHVPMYAASEGDSLAVVQQDDPSHYNVQYERDSSDSNDDGEDDTSSSDDEEEIISTHPSKASYDRTSFLQGLPLPQFNPAASTSPNRHQRTRSQILTSPVFSGVKKSGTNEHQEPLQIQVHSTAVVTSRNVTRLSPQPVLESSSKPQVLPRKPSEPVEPSKLDKTSPSALGIAKPQPSSGGPFADRMSIVSPVISPLNAKPLAQSAVGARVQDSNMLVNSASGNEAIAPDSAIDYSRYKEEVSPETEQSMSGFGRLPSEKAPRDDSSDTSYDDESTASEDSSGGSPLIVEVISSGLRSTAPERPVSPRTKAIHMALRQPSVPPSHTVSMHSQPSQSRTNNPPPIPPPRNARRPRSKQMSRYASRESIGDAFDSITITSIAPEPMPTTRSVITPITTDSPSKEHIMEEMGSEQARNFNEEDYLYCQSDRMRHDGRTSGRMSEGSQGSRDQVHGQPYGDGNSAFDGGSDYPDYQQQHNHANWHPGQQQQARGGSASNSSGDALLVATLRDQIASLSSERDQFYQEAMLLRQKHDVLTNIVNTMGVAVESIQQQQFMQQQQQQQQEQQQQQQLYLSHQAQIEESAALHMSTYSQQGGHDYGVQDQPRRHHEDQAKQYVEQLGRAVETQGSQYDFGQSSSRQLEVDPYPMPAQQEEPQLQPRRNHFHDNDIQRTERVRQLSDEYLIQMPRNSEESIRGYYPHQQDPAQDPAQSQVHGFQSFGQPHGPNQTTYGSDSYHAGYDDRHVQEDPLSQYQQQALHQQQPQPQPQPQPQQQQQQQQQQQAPVSFGEGYDLIPTHNAGQEAASVLTDDIQPGDYYHQQQQVEDEQRHAGLTLHQLKQQHQQNKLHGHQYRHSTDTRHSSQSSQDGYQLVDIITTRPMSGGFEFRYGGGGQQAQDQFGPTNPFSSNYAGGRPLSMKTPAQDLSSLRPHQGHVDQEFSSGSHLRRHHSMQHPQGAGRPFGGSDMGSSHINQQPYAPYYNSQANAHRPHQPRPPAWAPQHLKRSSSSSIMHQRQPSNSMQDGFPSQHEAGLLLLSSSTSFLEDLHGDTPLLSSAVLGDSSMLSNVVQREKVRIEEKTSSKHGAAGWSERPFSPVILNAGESQGIISASSTIPSFASAMAESTASAPVQPTKPRVVTKDEADKIREQFEEYRANPKRRSGLLDIDQESKDRLRVAEDESSQQKKWNESFADATSDSDTDSDTDDEKGKTGNADRDEGVGSDEGRFSAGASLLGRSKSIAGTGISSRGGTRGQLDPGASSTSIADNLPSAVQSAKDSLQRHHSSSGSLRTVPRHTQNNQQPRAEETRGSRFDGPSVVGRGQSESVNVSGRTGNGGADGSNVAQSTGSSSQSTQEAPHRQNLPAPPATLPRPPVAAYKGTSTNDGLSGHHPKITAAPSSSSSSMSRELLSTSNKAVVDEEGGDWLLQAQPRRYNSVKLGMTGVTGATRRAMGRPIDRGHGIERGPEDCV</sequence>
<proteinExistence type="predicted"/>
<feature type="region of interest" description="Disordered" evidence="1">
    <location>
        <begin position="869"/>
        <end position="907"/>
    </location>
</feature>
<feature type="compositionally biased region" description="Polar residues" evidence="1">
    <location>
        <begin position="2246"/>
        <end position="2263"/>
    </location>
</feature>
<feature type="compositionally biased region" description="Low complexity" evidence="1">
    <location>
        <begin position="387"/>
        <end position="409"/>
    </location>
</feature>
<feature type="compositionally biased region" description="Polar residues" evidence="1">
    <location>
        <begin position="730"/>
        <end position="742"/>
    </location>
</feature>
<feature type="compositionally biased region" description="Polar residues" evidence="1">
    <location>
        <begin position="577"/>
        <end position="591"/>
    </location>
</feature>